<dbReference type="InterPro" id="IPR036390">
    <property type="entry name" value="WH_DNA-bd_sf"/>
</dbReference>
<dbReference type="Pfam" id="PF00126">
    <property type="entry name" value="HTH_1"/>
    <property type="match status" value="1"/>
</dbReference>
<dbReference type="InterPro" id="IPR000847">
    <property type="entry name" value="LysR_HTH_N"/>
</dbReference>
<dbReference type="GO" id="GO:0043565">
    <property type="term" value="F:sequence-specific DNA binding"/>
    <property type="evidence" value="ECO:0007669"/>
    <property type="project" value="TreeGrafter"/>
</dbReference>
<dbReference type="FunFam" id="3.40.190.290:FF:000001">
    <property type="entry name" value="Transcriptional regulator, LysR family"/>
    <property type="match status" value="1"/>
</dbReference>
<keyword evidence="4" id="KW-0804">Transcription</keyword>
<evidence type="ECO:0000256" key="1">
    <source>
        <dbReference type="ARBA" id="ARBA00009437"/>
    </source>
</evidence>
<name>A0A1N6N871_AQUAC</name>
<keyword evidence="3" id="KW-0238">DNA-binding</keyword>
<evidence type="ECO:0000256" key="3">
    <source>
        <dbReference type="ARBA" id="ARBA00023125"/>
    </source>
</evidence>
<dbReference type="InterPro" id="IPR058163">
    <property type="entry name" value="LysR-type_TF_proteobact-type"/>
</dbReference>
<dbReference type="InterPro" id="IPR005119">
    <property type="entry name" value="LysR_subst-bd"/>
</dbReference>
<dbReference type="Gene3D" id="1.10.10.10">
    <property type="entry name" value="Winged helix-like DNA-binding domain superfamily/Winged helix DNA-binding domain"/>
    <property type="match status" value="1"/>
</dbReference>
<reference evidence="6 7" key="1">
    <citation type="submission" date="2017-01" db="EMBL/GenBank/DDBJ databases">
        <authorList>
            <person name="Mah S.A."/>
            <person name="Swanson W.J."/>
            <person name="Moy G.W."/>
            <person name="Vacquier V.D."/>
        </authorList>
    </citation>
    <scope>NUCLEOTIDE SEQUENCE [LARGE SCALE GENOMIC DNA]</scope>
    <source>
        <strain evidence="6 7">RU36E</strain>
    </source>
</reference>
<evidence type="ECO:0000259" key="5">
    <source>
        <dbReference type="PROSITE" id="PS50931"/>
    </source>
</evidence>
<feature type="domain" description="HTH lysR-type" evidence="5">
    <location>
        <begin position="1"/>
        <end position="59"/>
    </location>
</feature>
<dbReference type="PROSITE" id="PS50931">
    <property type="entry name" value="HTH_LYSR"/>
    <property type="match status" value="1"/>
</dbReference>
<dbReference type="Gene3D" id="3.40.190.290">
    <property type="match status" value="1"/>
</dbReference>
<evidence type="ECO:0000313" key="6">
    <source>
        <dbReference type="EMBL" id="SIP88246.1"/>
    </source>
</evidence>
<dbReference type="AlphaFoldDB" id="A0A1N6N871"/>
<dbReference type="Pfam" id="PF03466">
    <property type="entry name" value="LysR_substrate"/>
    <property type="match status" value="1"/>
</dbReference>
<dbReference type="GO" id="GO:0003700">
    <property type="term" value="F:DNA-binding transcription factor activity"/>
    <property type="evidence" value="ECO:0007669"/>
    <property type="project" value="InterPro"/>
</dbReference>
<dbReference type="FunFam" id="1.10.10.10:FF:000001">
    <property type="entry name" value="LysR family transcriptional regulator"/>
    <property type="match status" value="1"/>
</dbReference>
<gene>
    <name evidence="6" type="ORF">SAMN05878282_101121</name>
</gene>
<dbReference type="EMBL" id="FTMP01000001">
    <property type="protein sequence ID" value="SIP88246.1"/>
    <property type="molecule type" value="Genomic_DNA"/>
</dbReference>
<dbReference type="CDD" id="cd08422">
    <property type="entry name" value="PBP2_CrgA_like"/>
    <property type="match status" value="1"/>
</dbReference>
<organism evidence="6 7">
    <name type="scientific">Aquipseudomonas alcaligenes</name>
    <name type="common">Pseudomonas alcaligenes</name>
    <dbReference type="NCBI Taxonomy" id="43263"/>
    <lineage>
        <taxon>Bacteria</taxon>
        <taxon>Pseudomonadati</taxon>
        <taxon>Pseudomonadota</taxon>
        <taxon>Gammaproteobacteria</taxon>
        <taxon>Pseudomonadales</taxon>
        <taxon>Pseudomonadaceae</taxon>
        <taxon>Aquipseudomonas</taxon>
    </lineage>
</organism>
<comment type="similarity">
    <text evidence="1">Belongs to the LysR transcriptional regulatory family.</text>
</comment>
<dbReference type="PANTHER" id="PTHR30537">
    <property type="entry name" value="HTH-TYPE TRANSCRIPTIONAL REGULATOR"/>
    <property type="match status" value="1"/>
</dbReference>
<protein>
    <submittedName>
        <fullName evidence="6">Transcriptional regulator, LysR family</fullName>
    </submittedName>
</protein>
<dbReference type="SUPFAM" id="SSF53850">
    <property type="entry name" value="Periplasmic binding protein-like II"/>
    <property type="match status" value="1"/>
</dbReference>
<dbReference type="PANTHER" id="PTHR30537:SF35">
    <property type="entry name" value="TRANSCRIPTIONAL REGULATORY PROTEIN"/>
    <property type="match status" value="1"/>
</dbReference>
<sequence length="303" mass="33032">MDRLTAARVFVEVVERGSQTAAAEHLDMSRAMISRYLGELESWVGARLLHRTTRRLSLTGMGAELLPRCRDMLALADELQSAGQRVSSQLGGTLRIASSQSFAQAWLARAVAAFVERHPGVAVDLQVSSQAVNLVEERIDLALRITNQLDPNLIARRLATCHSVLCAAPAYLARHGTPQTPAELARHNCLTYAYFGRSLWQFERDGEPSGVPVSGNISANESTVLLEASVAGAGISLQPLYAAAPLLRAGRLVQLLPQYRAEALGIHALYGSRRQMLPALRALLDFLAARLQGDPHWEEQLTP</sequence>
<evidence type="ECO:0000256" key="2">
    <source>
        <dbReference type="ARBA" id="ARBA00023015"/>
    </source>
</evidence>
<evidence type="ECO:0000256" key="4">
    <source>
        <dbReference type="ARBA" id="ARBA00023163"/>
    </source>
</evidence>
<dbReference type="InterPro" id="IPR036388">
    <property type="entry name" value="WH-like_DNA-bd_sf"/>
</dbReference>
<dbReference type="RefSeq" id="WP_076423463.1">
    <property type="nucleotide sequence ID" value="NZ_FTMP01000001.1"/>
</dbReference>
<evidence type="ECO:0000313" key="7">
    <source>
        <dbReference type="Proteomes" id="UP000185841"/>
    </source>
</evidence>
<dbReference type="GO" id="GO:0006351">
    <property type="term" value="P:DNA-templated transcription"/>
    <property type="evidence" value="ECO:0007669"/>
    <property type="project" value="TreeGrafter"/>
</dbReference>
<dbReference type="Proteomes" id="UP000185841">
    <property type="component" value="Unassembled WGS sequence"/>
</dbReference>
<dbReference type="SUPFAM" id="SSF46785">
    <property type="entry name" value="Winged helix' DNA-binding domain"/>
    <property type="match status" value="1"/>
</dbReference>
<accession>A0A1N6N871</accession>
<proteinExistence type="inferred from homology"/>
<keyword evidence="2" id="KW-0805">Transcription regulation</keyword>